<sequence>MADEIMADVSEDRNLQKRPLHHAYLRCKLPWPHTECRGDARKVFFEEKGLAQHFRIKHARVVFDNVKQVREAWRLFRYLHGEETKEHSRRLSAERQQRNDSCERFIVATVYEGCRVLEVVAKDARECAKLVGVMLMHYG</sequence>
<keyword evidence="2" id="KW-1185">Reference proteome</keyword>
<gene>
    <name evidence="1" type="ORF">PLOB_00003901</name>
</gene>
<evidence type="ECO:0000313" key="2">
    <source>
        <dbReference type="Proteomes" id="UP001159405"/>
    </source>
</evidence>
<protein>
    <submittedName>
        <fullName evidence="1">Uncharacterized protein</fullName>
    </submittedName>
</protein>
<accession>A0ABN8QCL1</accession>
<comment type="caution">
    <text evidence="1">The sequence shown here is derived from an EMBL/GenBank/DDBJ whole genome shotgun (WGS) entry which is preliminary data.</text>
</comment>
<name>A0ABN8QCL1_9CNID</name>
<dbReference type="Proteomes" id="UP001159405">
    <property type="component" value="Unassembled WGS sequence"/>
</dbReference>
<dbReference type="EMBL" id="CALNXK010000115">
    <property type="protein sequence ID" value="CAH3160055.1"/>
    <property type="molecule type" value="Genomic_DNA"/>
</dbReference>
<reference evidence="1 2" key="1">
    <citation type="submission" date="2022-05" db="EMBL/GenBank/DDBJ databases">
        <authorList>
            <consortium name="Genoscope - CEA"/>
            <person name="William W."/>
        </authorList>
    </citation>
    <scope>NUCLEOTIDE SEQUENCE [LARGE SCALE GENOMIC DNA]</scope>
</reference>
<proteinExistence type="predicted"/>
<evidence type="ECO:0000313" key="1">
    <source>
        <dbReference type="EMBL" id="CAH3160055.1"/>
    </source>
</evidence>
<organism evidence="1 2">
    <name type="scientific">Porites lobata</name>
    <dbReference type="NCBI Taxonomy" id="104759"/>
    <lineage>
        <taxon>Eukaryota</taxon>
        <taxon>Metazoa</taxon>
        <taxon>Cnidaria</taxon>
        <taxon>Anthozoa</taxon>
        <taxon>Hexacorallia</taxon>
        <taxon>Scleractinia</taxon>
        <taxon>Fungiina</taxon>
        <taxon>Poritidae</taxon>
        <taxon>Porites</taxon>
    </lineage>
</organism>